<evidence type="ECO:0000256" key="1">
    <source>
        <dbReference type="SAM" id="MobiDB-lite"/>
    </source>
</evidence>
<gene>
    <name evidence="2" type="ORF">H9761_11875</name>
</gene>
<comment type="caution">
    <text evidence="2">The sequence shown here is derived from an EMBL/GenBank/DDBJ whole genome shotgun (WGS) entry which is preliminary data.</text>
</comment>
<feature type="region of interest" description="Disordered" evidence="1">
    <location>
        <begin position="1"/>
        <end position="31"/>
    </location>
</feature>
<dbReference type="Proteomes" id="UP000823891">
    <property type="component" value="Unassembled WGS sequence"/>
</dbReference>
<reference evidence="2" key="1">
    <citation type="journal article" date="2021" name="PeerJ">
        <title>Extensive microbial diversity within the chicken gut microbiome revealed by metagenomics and culture.</title>
        <authorList>
            <person name="Gilroy R."/>
            <person name="Ravi A."/>
            <person name="Getino M."/>
            <person name="Pursley I."/>
            <person name="Horton D.L."/>
            <person name="Alikhan N.F."/>
            <person name="Baker D."/>
            <person name="Gharbi K."/>
            <person name="Hall N."/>
            <person name="Watson M."/>
            <person name="Adriaenssens E.M."/>
            <person name="Foster-Nyarko E."/>
            <person name="Jarju S."/>
            <person name="Secka A."/>
            <person name="Antonio M."/>
            <person name="Oren A."/>
            <person name="Chaudhuri R.R."/>
            <person name="La Ragione R."/>
            <person name="Hildebrand F."/>
            <person name="Pallen M.J."/>
        </authorList>
    </citation>
    <scope>NUCLEOTIDE SEQUENCE</scope>
    <source>
        <strain evidence="2">USAMLcec2-132</strain>
    </source>
</reference>
<proteinExistence type="predicted"/>
<dbReference type="EMBL" id="DWWS01000043">
    <property type="protein sequence ID" value="HJC24389.1"/>
    <property type="molecule type" value="Genomic_DNA"/>
</dbReference>
<dbReference type="AlphaFoldDB" id="A0A9D2SPW7"/>
<accession>A0A9D2SPW7</accession>
<organism evidence="2 3">
    <name type="scientific">Candidatus Eisenbergiella merdavium</name>
    <dbReference type="NCBI Taxonomy" id="2838551"/>
    <lineage>
        <taxon>Bacteria</taxon>
        <taxon>Bacillati</taxon>
        <taxon>Bacillota</taxon>
        <taxon>Clostridia</taxon>
        <taxon>Lachnospirales</taxon>
        <taxon>Lachnospiraceae</taxon>
        <taxon>Eisenbergiella</taxon>
    </lineage>
</organism>
<sequence length="59" mass="7003">MKKEMQNSLPDLIVTPEVPVRNQKKEPKERSLKVTARWLAGELQRLKKGKQIPRRVRLR</sequence>
<protein>
    <submittedName>
        <fullName evidence="2">Uncharacterized protein</fullName>
    </submittedName>
</protein>
<name>A0A9D2SPW7_9FIRM</name>
<evidence type="ECO:0000313" key="3">
    <source>
        <dbReference type="Proteomes" id="UP000823891"/>
    </source>
</evidence>
<evidence type="ECO:0000313" key="2">
    <source>
        <dbReference type="EMBL" id="HJC24389.1"/>
    </source>
</evidence>
<reference evidence="2" key="2">
    <citation type="submission" date="2021-04" db="EMBL/GenBank/DDBJ databases">
        <authorList>
            <person name="Gilroy R."/>
        </authorList>
    </citation>
    <scope>NUCLEOTIDE SEQUENCE</scope>
    <source>
        <strain evidence="2">USAMLcec2-132</strain>
    </source>
</reference>